<keyword evidence="1" id="KW-1133">Transmembrane helix</keyword>
<keyword evidence="1" id="KW-0812">Transmembrane</keyword>
<dbReference type="EMBL" id="PDSL01000076">
    <property type="protein sequence ID" value="PIE31571.1"/>
    <property type="molecule type" value="Genomic_DNA"/>
</dbReference>
<comment type="caution">
    <text evidence="2">The sequence shown here is derived from an EMBL/GenBank/DDBJ whole genome shotgun (WGS) entry which is preliminary data.</text>
</comment>
<gene>
    <name evidence="2" type="ORF">CSA55_05415</name>
</gene>
<name>A0A2G6K7D6_9ACTN</name>
<dbReference type="Proteomes" id="UP000230914">
    <property type="component" value="Unassembled WGS sequence"/>
</dbReference>
<evidence type="ECO:0008006" key="4">
    <source>
        <dbReference type="Google" id="ProtNLM"/>
    </source>
</evidence>
<dbReference type="AlphaFoldDB" id="A0A2G6K7D6"/>
<reference evidence="2 3" key="1">
    <citation type="submission" date="2017-10" db="EMBL/GenBank/DDBJ databases">
        <title>Novel microbial diversity and functional potential in the marine mammal oral microbiome.</title>
        <authorList>
            <person name="Dudek N.K."/>
            <person name="Sun C.L."/>
            <person name="Burstein D."/>
            <person name="Kantor R.S."/>
            <person name="Aliaga Goltsman D.S."/>
            <person name="Bik E.M."/>
            <person name="Thomas B.C."/>
            <person name="Banfield J.F."/>
            <person name="Relman D.A."/>
        </authorList>
    </citation>
    <scope>NUCLEOTIDE SEQUENCE [LARGE SCALE GENOMIC DNA]</scope>
    <source>
        <strain evidence="2">DOLJORAL78_61_10</strain>
    </source>
</reference>
<organism evidence="2 3">
    <name type="scientific">Ilumatobacter coccineus</name>
    <dbReference type="NCBI Taxonomy" id="467094"/>
    <lineage>
        <taxon>Bacteria</taxon>
        <taxon>Bacillati</taxon>
        <taxon>Actinomycetota</taxon>
        <taxon>Acidimicrobiia</taxon>
        <taxon>Acidimicrobiales</taxon>
        <taxon>Ilumatobacteraceae</taxon>
        <taxon>Ilumatobacter</taxon>
    </lineage>
</organism>
<feature type="transmembrane region" description="Helical" evidence="1">
    <location>
        <begin position="28"/>
        <end position="49"/>
    </location>
</feature>
<proteinExistence type="predicted"/>
<accession>A0A2G6K7D6</accession>
<keyword evidence="1" id="KW-0472">Membrane</keyword>
<evidence type="ECO:0000313" key="2">
    <source>
        <dbReference type="EMBL" id="PIE31571.1"/>
    </source>
</evidence>
<protein>
    <recommendedName>
        <fullName evidence="4">PH domain-containing protein</fullName>
    </recommendedName>
</protein>
<evidence type="ECO:0000313" key="3">
    <source>
        <dbReference type="Proteomes" id="UP000230914"/>
    </source>
</evidence>
<evidence type="ECO:0000256" key="1">
    <source>
        <dbReference type="SAM" id="Phobius"/>
    </source>
</evidence>
<sequence>MILTGLGALVLAGAGTYGVVVSGWRPIVTLLFVVGWIGVAVMLLDYPVASTFTSQGVVRRMILRRAFYPWRDGDSLSRARPRALRFDRRYEHGGLVLMRGRRRYLLVDRLESEGEYDDLVDVVEVEGTPGDEVMASMLSRPSSKVPPTWLYRRTKWRPDWATGR</sequence>